<dbReference type="InterPro" id="IPR013098">
    <property type="entry name" value="Ig_I-set"/>
</dbReference>
<dbReference type="InterPro" id="IPR036179">
    <property type="entry name" value="Ig-like_dom_sf"/>
</dbReference>
<name>A0A423TUS0_PENVA</name>
<evidence type="ECO:0000259" key="3">
    <source>
        <dbReference type="PROSITE" id="PS50835"/>
    </source>
</evidence>
<dbReference type="CDD" id="cd00096">
    <property type="entry name" value="Ig"/>
    <property type="match status" value="1"/>
</dbReference>
<dbReference type="OrthoDB" id="6159398at2759"/>
<proteinExistence type="predicted"/>
<evidence type="ECO:0000313" key="6">
    <source>
        <dbReference type="Proteomes" id="UP000283509"/>
    </source>
</evidence>
<dbReference type="InterPro" id="IPR007110">
    <property type="entry name" value="Ig-like_dom"/>
</dbReference>
<dbReference type="PANTHER" id="PTHR45080">
    <property type="entry name" value="CONTACTIN 5"/>
    <property type="match status" value="1"/>
</dbReference>
<organism evidence="5 6">
    <name type="scientific">Penaeus vannamei</name>
    <name type="common">Whiteleg shrimp</name>
    <name type="synonym">Litopenaeus vannamei</name>
    <dbReference type="NCBI Taxonomy" id="6689"/>
    <lineage>
        <taxon>Eukaryota</taxon>
        <taxon>Metazoa</taxon>
        <taxon>Ecdysozoa</taxon>
        <taxon>Arthropoda</taxon>
        <taxon>Crustacea</taxon>
        <taxon>Multicrustacea</taxon>
        <taxon>Malacostraca</taxon>
        <taxon>Eumalacostraca</taxon>
        <taxon>Eucarida</taxon>
        <taxon>Decapoda</taxon>
        <taxon>Dendrobranchiata</taxon>
        <taxon>Penaeoidea</taxon>
        <taxon>Penaeidae</taxon>
        <taxon>Penaeus</taxon>
    </lineage>
</organism>
<dbReference type="PROSITE" id="PS50835">
    <property type="entry name" value="IG_LIKE"/>
    <property type="match status" value="1"/>
</dbReference>
<dbReference type="GO" id="GO:0030424">
    <property type="term" value="C:axon"/>
    <property type="evidence" value="ECO:0007669"/>
    <property type="project" value="TreeGrafter"/>
</dbReference>
<dbReference type="GO" id="GO:0043025">
    <property type="term" value="C:neuronal cell body"/>
    <property type="evidence" value="ECO:0007669"/>
    <property type="project" value="TreeGrafter"/>
</dbReference>
<dbReference type="InterPro" id="IPR036116">
    <property type="entry name" value="FN3_sf"/>
</dbReference>
<dbReference type="SMART" id="SM00408">
    <property type="entry name" value="IGc2"/>
    <property type="match status" value="1"/>
</dbReference>
<dbReference type="CDD" id="cd00063">
    <property type="entry name" value="FN3"/>
    <property type="match status" value="1"/>
</dbReference>
<keyword evidence="6" id="KW-1185">Reference proteome</keyword>
<feature type="domain" description="Fibronectin type-III" evidence="4">
    <location>
        <begin position="119"/>
        <end position="222"/>
    </location>
</feature>
<dbReference type="Proteomes" id="UP000283509">
    <property type="component" value="Unassembled WGS sequence"/>
</dbReference>
<keyword evidence="2" id="KW-0393">Immunoglobulin domain</keyword>
<evidence type="ECO:0000256" key="2">
    <source>
        <dbReference type="ARBA" id="ARBA00023319"/>
    </source>
</evidence>
<evidence type="ECO:0000256" key="1">
    <source>
        <dbReference type="ARBA" id="ARBA00022737"/>
    </source>
</evidence>
<dbReference type="SUPFAM" id="SSF48726">
    <property type="entry name" value="Immunoglobulin"/>
    <property type="match status" value="1"/>
</dbReference>
<dbReference type="SMART" id="SM00409">
    <property type="entry name" value="IG"/>
    <property type="match status" value="1"/>
</dbReference>
<dbReference type="InterPro" id="IPR003599">
    <property type="entry name" value="Ig_sub"/>
</dbReference>
<keyword evidence="1" id="KW-0677">Repeat</keyword>
<dbReference type="InterPro" id="IPR003598">
    <property type="entry name" value="Ig_sub2"/>
</dbReference>
<dbReference type="Pfam" id="PF07679">
    <property type="entry name" value="I-set"/>
    <property type="match status" value="1"/>
</dbReference>
<dbReference type="InterPro" id="IPR003961">
    <property type="entry name" value="FN3_dom"/>
</dbReference>
<dbReference type="GO" id="GO:0007156">
    <property type="term" value="P:homophilic cell adhesion via plasma membrane adhesion molecules"/>
    <property type="evidence" value="ECO:0007669"/>
    <property type="project" value="TreeGrafter"/>
</dbReference>
<dbReference type="InterPro" id="IPR013783">
    <property type="entry name" value="Ig-like_fold"/>
</dbReference>
<dbReference type="PANTHER" id="PTHR45080:SF33">
    <property type="entry name" value="IG-LIKE DOMAIN-CONTAINING PROTEIN"/>
    <property type="match status" value="1"/>
</dbReference>
<dbReference type="InterPro" id="IPR050958">
    <property type="entry name" value="Cell_Adh-Cytoskel_Orgn"/>
</dbReference>
<dbReference type="GO" id="GO:0005886">
    <property type="term" value="C:plasma membrane"/>
    <property type="evidence" value="ECO:0007669"/>
    <property type="project" value="TreeGrafter"/>
</dbReference>
<dbReference type="GO" id="GO:0008046">
    <property type="term" value="F:axon guidance receptor activity"/>
    <property type="evidence" value="ECO:0007669"/>
    <property type="project" value="TreeGrafter"/>
</dbReference>
<protein>
    <submittedName>
        <fullName evidence="5">Uncharacterized protein</fullName>
    </submittedName>
</protein>
<dbReference type="EMBL" id="QCYY01001149">
    <property type="protein sequence ID" value="ROT80142.1"/>
    <property type="molecule type" value="Genomic_DNA"/>
</dbReference>
<sequence length="326" mass="35824">MANTGCTASNGVGRPASTTITLEVMHPPVVRAQETEVYTGVGHEATLACFVYAEPRAQVQWYRKGGTPVDPIRLIRTVNNHKRYSLQFVRVHLEDLGDYTCNATNFMGNDSASVRLSARPKPVRYSSPHQGDMESNYTLVWDVESYVPVLSYEIAYRNDTDEEDHWITFSVPGTTSSSKYHSMSHTFTDLEPGSAYHVRVVARNEYGRGDVNESFAFTTLDAAGTDYPTYVQTSVEVSAEASNQLEDIVSEAEAGDVSQETQKTAAAASEALVNQTNPEDITRKEVSVAGQAVIHDDTSAANELSPKERKMQLMALVTAISLSSFF</sequence>
<comment type="caution">
    <text evidence="5">The sequence shown here is derived from an EMBL/GenBank/DDBJ whole genome shotgun (WGS) entry which is preliminary data.</text>
</comment>
<dbReference type="AlphaFoldDB" id="A0A423TUS0"/>
<dbReference type="PROSITE" id="PS50853">
    <property type="entry name" value="FN3"/>
    <property type="match status" value="1"/>
</dbReference>
<feature type="domain" description="Ig-like" evidence="3">
    <location>
        <begin position="27"/>
        <end position="117"/>
    </location>
</feature>
<evidence type="ECO:0000313" key="5">
    <source>
        <dbReference type="EMBL" id="ROT80142.1"/>
    </source>
</evidence>
<dbReference type="Pfam" id="PF00041">
    <property type="entry name" value="fn3"/>
    <property type="match status" value="1"/>
</dbReference>
<reference evidence="5 6" key="1">
    <citation type="submission" date="2018-04" db="EMBL/GenBank/DDBJ databases">
        <authorList>
            <person name="Zhang X."/>
            <person name="Yuan J."/>
            <person name="Li F."/>
            <person name="Xiang J."/>
        </authorList>
    </citation>
    <scope>NUCLEOTIDE SEQUENCE [LARGE SCALE GENOMIC DNA]</scope>
    <source>
        <tissue evidence="5">Muscle</tissue>
    </source>
</reference>
<reference evidence="5 6" key="2">
    <citation type="submission" date="2019-01" db="EMBL/GenBank/DDBJ databases">
        <title>The decoding of complex shrimp genome reveals the adaptation for benthos swimmer, frequently molting mechanism and breeding impact on genome.</title>
        <authorList>
            <person name="Sun Y."/>
            <person name="Gao Y."/>
            <person name="Yu Y."/>
        </authorList>
    </citation>
    <scope>NUCLEOTIDE SEQUENCE [LARGE SCALE GENOMIC DNA]</scope>
    <source>
        <tissue evidence="5">Muscle</tissue>
    </source>
</reference>
<dbReference type="SMART" id="SM00060">
    <property type="entry name" value="FN3"/>
    <property type="match status" value="1"/>
</dbReference>
<dbReference type="SUPFAM" id="SSF49265">
    <property type="entry name" value="Fibronectin type III"/>
    <property type="match status" value="1"/>
</dbReference>
<accession>A0A423TUS0</accession>
<dbReference type="Gene3D" id="2.60.40.10">
    <property type="entry name" value="Immunoglobulins"/>
    <property type="match status" value="2"/>
</dbReference>
<evidence type="ECO:0000259" key="4">
    <source>
        <dbReference type="PROSITE" id="PS50853"/>
    </source>
</evidence>
<gene>
    <name evidence="5" type="ORF">C7M84_001140</name>
</gene>
<dbReference type="GO" id="GO:0050808">
    <property type="term" value="P:synapse organization"/>
    <property type="evidence" value="ECO:0007669"/>
    <property type="project" value="TreeGrafter"/>
</dbReference>